<evidence type="ECO:0000256" key="1">
    <source>
        <dbReference type="ARBA" id="ARBA00000815"/>
    </source>
</evidence>
<evidence type="ECO:0000313" key="12">
    <source>
        <dbReference type="Proteomes" id="UP000030907"/>
    </source>
</evidence>
<comment type="cofactor">
    <cofactor evidence="9">
        <name>a divalent metal cation</name>
        <dbReference type="ChEBI" id="CHEBI:60240"/>
    </cofactor>
    <text evidence="9">Binds 1 divalent metal cation per subunit.</text>
</comment>
<accession>A0A0A7PFF8</accession>
<dbReference type="STRING" id="1515612.SKP52_05305"/>
<sequence>MTKKERHIVRILLTNDDGYHAPGMAVLEAIARELSDDIWVCAPAEEQSGAGHSLTLSRPVRIRQHEERRWSCSGTPTDSVMMAIGKLMPEKPDLILSGVNRGANLGDDVTYSGTVSAAIEGALAGIPSIALSQVYAKEGMGDTVPFEVAATWGAKVLRPLLTMEMAPRTLININFPAIPADAVQGIRVTRQGFHDYGRGSIVEGTDPRGYRYYWFGLHGIEHSLGHDSDLEAIDDNYISVTPLQLDLTHDASLAALRCAYGG</sequence>
<dbReference type="InterPro" id="IPR002828">
    <property type="entry name" value="SurE-like_Pase/nucleotidase"/>
</dbReference>
<dbReference type="GO" id="GO:0008253">
    <property type="term" value="F:5'-nucleotidase activity"/>
    <property type="evidence" value="ECO:0007669"/>
    <property type="project" value="UniProtKB-UniRule"/>
</dbReference>
<evidence type="ECO:0000256" key="4">
    <source>
        <dbReference type="ARBA" id="ARBA00011062"/>
    </source>
</evidence>
<comment type="cofactor">
    <cofactor evidence="2">
        <name>Mg(2+)</name>
        <dbReference type="ChEBI" id="CHEBI:18420"/>
    </cofactor>
</comment>
<dbReference type="GO" id="GO:0046872">
    <property type="term" value="F:metal ion binding"/>
    <property type="evidence" value="ECO:0007669"/>
    <property type="project" value="UniProtKB-UniRule"/>
</dbReference>
<keyword evidence="8 9" id="KW-0378">Hydrolase</keyword>
<dbReference type="Gene3D" id="3.40.1210.10">
    <property type="entry name" value="Survival protein SurE-like phosphatase/nucleotidase"/>
    <property type="match status" value="1"/>
</dbReference>
<dbReference type="EMBL" id="CP009122">
    <property type="protein sequence ID" value="AJA07988.1"/>
    <property type="molecule type" value="Genomic_DNA"/>
</dbReference>
<feature type="binding site" evidence="9">
    <location>
        <position position="100"/>
    </location>
    <ligand>
        <name>a divalent metal cation</name>
        <dbReference type="ChEBI" id="CHEBI:60240"/>
    </ligand>
</feature>
<dbReference type="FunFam" id="3.40.1210.10:FF:000001">
    <property type="entry name" value="5'/3'-nucleotidase SurE"/>
    <property type="match status" value="1"/>
</dbReference>
<evidence type="ECO:0000256" key="7">
    <source>
        <dbReference type="ARBA" id="ARBA00022741"/>
    </source>
</evidence>
<protein>
    <recommendedName>
        <fullName evidence="9">5'-nucleotidase SurE</fullName>
        <ecNumber evidence="9">3.1.3.5</ecNumber>
    </recommendedName>
    <alternativeName>
        <fullName evidence="9">Nucleoside 5'-monophosphate phosphohydrolase</fullName>
    </alternativeName>
</protein>
<evidence type="ECO:0000256" key="5">
    <source>
        <dbReference type="ARBA" id="ARBA00022490"/>
    </source>
</evidence>
<dbReference type="HAMAP" id="MF_00060">
    <property type="entry name" value="SurE"/>
    <property type="match status" value="1"/>
</dbReference>
<feature type="binding site" evidence="9">
    <location>
        <position position="17"/>
    </location>
    <ligand>
        <name>a divalent metal cation</name>
        <dbReference type="ChEBI" id="CHEBI:60240"/>
    </ligand>
</feature>
<dbReference type="GO" id="GO:0005737">
    <property type="term" value="C:cytoplasm"/>
    <property type="evidence" value="ECO:0007669"/>
    <property type="project" value="UniProtKB-SubCell"/>
</dbReference>
<dbReference type="GO" id="GO:0000166">
    <property type="term" value="F:nucleotide binding"/>
    <property type="evidence" value="ECO:0007669"/>
    <property type="project" value="UniProtKB-KW"/>
</dbReference>
<feature type="domain" description="Survival protein SurE-like phosphatase/nucleotidase" evidence="10">
    <location>
        <begin position="11"/>
        <end position="196"/>
    </location>
</feature>
<dbReference type="KEGG" id="sphk:SKP52_05305"/>
<evidence type="ECO:0000256" key="2">
    <source>
        <dbReference type="ARBA" id="ARBA00001946"/>
    </source>
</evidence>
<evidence type="ECO:0000313" key="11">
    <source>
        <dbReference type="EMBL" id="AJA07988.1"/>
    </source>
</evidence>
<evidence type="ECO:0000259" key="10">
    <source>
        <dbReference type="Pfam" id="PF01975"/>
    </source>
</evidence>
<keyword evidence="7 9" id="KW-0547">Nucleotide-binding</keyword>
<reference evidence="11 12" key="1">
    <citation type="journal article" date="2015" name="Int. J. Syst. Evol. Microbiol.">
        <title>Description of Sphingopyxis fribergensis sp. nov. - a soil bacterium with the ability to degrade styrene and phenylacetic acid.</title>
        <authorList>
            <person name="Oelschlagel M."/>
            <person name="Ruckert C."/>
            <person name="Kalinowski J."/>
            <person name="Schmidt G."/>
            <person name="Schlomann M."/>
            <person name="Tischler D."/>
        </authorList>
    </citation>
    <scope>NUCLEOTIDE SEQUENCE [LARGE SCALE GENOMIC DNA]</scope>
    <source>
        <strain evidence="11 12">Kp5.2</strain>
    </source>
</reference>
<comment type="catalytic activity">
    <reaction evidence="1 9">
        <text>a ribonucleoside 5'-phosphate + H2O = a ribonucleoside + phosphate</text>
        <dbReference type="Rhea" id="RHEA:12484"/>
        <dbReference type="ChEBI" id="CHEBI:15377"/>
        <dbReference type="ChEBI" id="CHEBI:18254"/>
        <dbReference type="ChEBI" id="CHEBI:43474"/>
        <dbReference type="ChEBI" id="CHEBI:58043"/>
        <dbReference type="EC" id="3.1.3.5"/>
    </reaction>
</comment>
<keyword evidence="5 9" id="KW-0963">Cytoplasm</keyword>
<gene>
    <name evidence="9 11" type="primary">surE</name>
    <name evidence="11" type="ORF">SKP52_05305</name>
</gene>
<keyword evidence="6 9" id="KW-0479">Metal-binding</keyword>
<dbReference type="NCBIfam" id="NF001490">
    <property type="entry name" value="PRK00346.1-4"/>
    <property type="match status" value="1"/>
</dbReference>
<dbReference type="AlphaFoldDB" id="A0A0A7PFF8"/>
<dbReference type="NCBIfam" id="TIGR00087">
    <property type="entry name" value="surE"/>
    <property type="match status" value="1"/>
</dbReference>
<feature type="binding site" evidence="9">
    <location>
        <position position="16"/>
    </location>
    <ligand>
        <name>a divalent metal cation</name>
        <dbReference type="ChEBI" id="CHEBI:60240"/>
    </ligand>
</feature>
<evidence type="ECO:0000256" key="6">
    <source>
        <dbReference type="ARBA" id="ARBA00022723"/>
    </source>
</evidence>
<feature type="binding site" evidence="9">
    <location>
        <position position="48"/>
    </location>
    <ligand>
        <name>a divalent metal cation</name>
        <dbReference type="ChEBI" id="CHEBI:60240"/>
    </ligand>
</feature>
<dbReference type="EC" id="3.1.3.5" evidence="9"/>
<name>A0A0A7PFF8_9SPHN</name>
<organism evidence="11 12">
    <name type="scientific">Sphingopyxis fribergensis</name>
    <dbReference type="NCBI Taxonomy" id="1515612"/>
    <lineage>
        <taxon>Bacteria</taxon>
        <taxon>Pseudomonadati</taxon>
        <taxon>Pseudomonadota</taxon>
        <taxon>Alphaproteobacteria</taxon>
        <taxon>Sphingomonadales</taxon>
        <taxon>Sphingomonadaceae</taxon>
        <taxon>Sphingopyxis</taxon>
    </lineage>
</organism>
<dbReference type="SUPFAM" id="SSF64167">
    <property type="entry name" value="SurE-like"/>
    <property type="match status" value="1"/>
</dbReference>
<dbReference type="Pfam" id="PF01975">
    <property type="entry name" value="SurE"/>
    <property type="match status" value="1"/>
</dbReference>
<dbReference type="InterPro" id="IPR036523">
    <property type="entry name" value="SurE-like_sf"/>
</dbReference>
<evidence type="ECO:0000256" key="3">
    <source>
        <dbReference type="ARBA" id="ARBA00004496"/>
    </source>
</evidence>
<dbReference type="PANTHER" id="PTHR30457:SF12">
    <property type="entry name" value="5'_3'-NUCLEOTIDASE SURE"/>
    <property type="match status" value="1"/>
</dbReference>
<proteinExistence type="inferred from homology"/>
<dbReference type="PANTHER" id="PTHR30457">
    <property type="entry name" value="5'-NUCLEOTIDASE SURE"/>
    <property type="match status" value="1"/>
</dbReference>
<evidence type="ECO:0000256" key="9">
    <source>
        <dbReference type="HAMAP-Rule" id="MF_00060"/>
    </source>
</evidence>
<comment type="function">
    <text evidence="9">Nucleotidase that shows phosphatase activity on nucleoside 5'-monophosphates.</text>
</comment>
<dbReference type="GO" id="GO:0008254">
    <property type="term" value="F:3'-nucleotidase activity"/>
    <property type="evidence" value="ECO:0007669"/>
    <property type="project" value="TreeGrafter"/>
</dbReference>
<dbReference type="Proteomes" id="UP000030907">
    <property type="component" value="Chromosome"/>
</dbReference>
<dbReference type="GO" id="GO:0004309">
    <property type="term" value="F:exopolyphosphatase activity"/>
    <property type="evidence" value="ECO:0007669"/>
    <property type="project" value="TreeGrafter"/>
</dbReference>
<dbReference type="HOGENOM" id="CLU_045192_1_2_5"/>
<comment type="similarity">
    <text evidence="4 9">Belongs to the SurE nucleotidase family.</text>
</comment>
<dbReference type="InterPro" id="IPR030048">
    <property type="entry name" value="SurE"/>
</dbReference>
<comment type="subcellular location">
    <subcellularLocation>
        <location evidence="3 9">Cytoplasm</location>
    </subcellularLocation>
</comment>
<keyword evidence="12" id="KW-1185">Reference proteome</keyword>
<evidence type="ECO:0000256" key="8">
    <source>
        <dbReference type="ARBA" id="ARBA00022801"/>
    </source>
</evidence>